<organism evidence="8 9">
    <name type="scientific">Mixia osmundae (strain CBS 9802 / IAM 14324 / JCM 22182 / KY 12970)</name>
    <dbReference type="NCBI Taxonomy" id="764103"/>
    <lineage>
        <taxon>Eukaryota</taxon>
        <taxon>Fungi</taxon>
        <taxon>Dikarya</taxon>
        <taxon>Basidiomycota</taxon>
        <taxon>Pucciniomycotina</taxon>
        <taxon>Mixiomycetes</taxon>
        <taxon>Mixiales</taxon>
        <taxon>Mixiaceae</taxon>
        <taxon>Mixia</taxon>
    </lineage>
</organism>
<dbReference type="Pfam" id="PF05346">
    <property type="entry name" value="DUF747"/>
    <property type="match status" value="1"/>
</dbReference>
<dbReference type="InParanoid" id="G7E7U8"/>
<dbReference type="EMBL" id="BABT02000165">
    <property type="protein sequence ID" value="GAA98908.1"/>
    <property type="molecule type" value="Genomic_DNA"/>
</dbReference>
<gene>
    <name evidence="8" type="primary">Mo05596</name>
    <name evidence="8" type="ORF">E5Q_05596</name>
</gene>
<evidence type="ECO:0000313" key="9">
    <source>
        <dbReference type="Proteomes" id="UP000009131"/>
    </source>
</evidence>
<keyword evidence="3 7" id="KW-0812">Transmembrane</keyword>
<dbReference type="OrthoDB" id="29023at2759"/>
<evidence type="ECO:0000256" key="3">
    <source>
        <dbReference type="ARBA" id="ARBA00022692"/>
    </source>
</evidence>
<evidence type="ECO:0000256" key="1">
    <source>
        <dbReference type="ARBA" id="ARBA00004141"/>
    </source>
</evidence>
<accession>G7E7U8</accession>
<name>G7E7U8_MIXOS</name>
<keyword evidence="4 7" id="KW-1133">Transmembrane helix</keyword>
<feature type="transmembrane region" description="Helical" evidence="7">
    <location>
        <begin position="548"/>
        <end position="572"/>
    </location>
</feature>
<keyword evidence="9" id="KW-1185">Reference proteome</keyword>
<evidence type="ECO:0000256" key="5">
    <source>
        <dbReference type="ARBA" id="ARBA00023136"/>
    </source>
</evidence>
<feature type="compositionally biased region" description="Polar residues" evidence="6">
    <location>
        <begin position="84"/>
        <end position="106"/>
    </location>
</feature>
<feature type="transmembrane region" description="Helical" evidence="7">
    <location>
        <begin position="412"/>
        <end position="438"/>
    </location>
</feature>
<comment type="caution">
    <text evidence="8">The sequence shown here is derived from an EMBL/GenBank/DDBJ whole genome shotgun (WGS) entry which is preliminary data.</text>
</comment>
<keyword evidence="5 7" id="KW-0472">Membrane</keyword>
<feature type="region of interest" description="Disordered" evidence="6">
    <location>
        <begin position="1"/>
        <end position="38"/>
    </location>
</feature>
<dbReference type="OMA" id="SSHIDEC"/>
<dbReference type="FunCoup" id="G7E7U8">
    <property type="interactions" value="61"/>
</dbReference>
<dbReference type="GO" id="GO:0005789">
    <property type="term" value="C:endoplasmic reticulum membrane"/>
    <property type="evidence" value="ECO:0007669"/>
    <property type="project" value="TreeGrafter"/>
</dbReference>
<reference evidence="8 9" key="2">
    <citation type="journal article" date="2012" name="Open Biol.">
        <title>Characteristics of nucleosomes and linker DNA regions on the genome of the basidiomycete Mixia osmundae revealed by mono- and dinucleosome mapping.</title>
        <authorList>
            <person name="Nishida H."/>
            <person name="Kondo S."/>
            <person name="Matsumoto T."/>
            <person name="Suzuki Y."/>
            <person name="Yoshikawa H."/>
            <person name="Taylor T.D."/>
            <person name="Sugiyama J."/>
        </authorList>
    </citation>
    <scope>NUCLEOTIDE SEQUENCE [LARGE SCALE GENOMIC DNA]</scope>
    <source>
        <strain evidence="9">CBS 9802 / IAM 14324 / JCM 22182 / KY 12970</strain>
    </source>
</reference>
<dbReference type="Proteomes" id="UP000009131">
    <property type="component" value="Unassembled WGS sequence"/>
</dbReference>
<dbReference type="InterPro" id="IPR008010">
    <property type="entry name" value="Tatp1"/>
</dbReference>
<protein>
    <submittedName>
        <fullName evidence="8">Uncharacterized protein</fullName>
    </submittedName>
</protein>
<dbReference type="PANTHER" id="PTHR13317">
    <property type="entry name" value="TRANSMEMBRANE ANTERIOR POSTERIOR TRANSFORMATION PROTEIN 1 HOMOLOG"/>
    <property type="match status" value="1"/>
</dbReference>
<dbReference type="eggNOG" id="KOG2490">
    <property type="taxonomic scope" value="Eukaryota"/>
</dbReference>
<dbReference type="RefSeq" id="XP_014567072.1">
    <property type="nucleotide sequence ID" value="XM_014711586.1"/>
</dbReference>
<evidence type="ECO:0000256" key="4">
    <source>
        <dbReference type="ARBA" id="ARBA00022989"/>
    </source>
</evidence>
<feature type="region of interest" description="Disordered" evidence="6">
    <location>
        <begin position="68"/>
        <end position="106"/>
    </location>
</feature>
<comment type="subcellular location">
    <subcellularLocation>
        <location evidence="1">Membrane</location>
        <topology evidence="1">Multi-pass membrane protein</topology>
    </subcellularLocation>
</comment>
<proteinExistence type="inferred from homology"/>
<evidence type="ECO:0000256" key="2">
    <source>
        <dbReference type="ARBA" id="ARBA00008803"/>
    </source>
</evidence>
<evidence type="ECO:0000256" key="6">
    <source>
        <dbReference type="SAM" id="MobiDB-lite"/>
    </source>
</evidence>
<dbReference type="PANTHER" id="PTHR13317:SF4">
    <property type="entry name" value="TRANSMEMBRANE ANTERIOR POSTERIOR TRANSFORMATION PROTEIN 1 HOMOLOG"/>
    <property type="match status" value="1"/>
</dbReference>
<feature type="transmembrane region" description="Helical" evidence="7">
    <location>
        <begin position="494"/>
        <end position="513"/>
    </location>
</feature>
<sequence length="658" mass="72878">MRDWHGLGASPPTPERTPSPGLNDTSSSEEETMILNHGLPSGLLARRLPARTASAPLLSSSWLPELSSPPHDHADSLLARSPSPGATSSSRGTSRPNTPLSGSMTPLMSQSQELASPVLNGNGVQKANGFRIASGRLQQLPYSLWDYLREEMSATELDGTQEVKSERVSNFLSVPMEVEKIILFGIVICLDSFLYTFTILPLRFGVALAHLLREPSNLFSTKRKKLSVSHKCDLVKGILVLVTCIFLNRFTDASQMYHSVRGQETIKLYVIFNVLEIADRLCCSFGQDLLDSLLSRSTLGRRQDGSQPHVRPAFLFGLSIIYNLAHTLVLFYQLVTLNVAINSYSNALLTLLLSNQFVEIKGAVFKKFEKENLFQMTCADIVERFQLALLLFIIALRNLIEISGSTFSMLPTSYIPISIIPSMSVLQTIFSPAVIVLMSEMIVDWLKHAFITKFNHIRPAVYGRFIDIFCKDLISGGSSSKPFVDQSPAVARRLGFASIPLGCLVIRVLFQVFDMLSDSSHIDECSPRVSKVAKGRLSSLALNWQATIVTWAAQIAVAVIVWAALVSLKLLIGINLRAYAASRYATMNERQQEDQLNDRNRPAIGVNETERAKEAEVNALIRNGDYDAPGKPQALRSAVQATPMDNVDRWTMLRSRLY</sequence>
<evidence type="ECO:0000256" key="7">
    <source>
        <dbReference type="SAM" id="Phobius"/>
    </source>
</evidence>
<dbReference type="STRING" id="764103.G7E7U8"/>
<comment type="similarity">
    <text evidence="2">Belongs to the TAPT1 family.</text>
</comment>
<evidence type="ECO:0000313" key="8">
    <source>
        <dbReference type="EMBL" id="GAA98908.1"/>
    </source>
</evidence>
<dbReference type="AlphaFoldDB" id="G7E7U8"/>
<reference evidence="8 9" key="1">
    <citation type="journal article" date="2011" name="J. Gen. Appl. Microbiol.">
        <title>Draft genome sequencing of the enigmatic basidiomycete Mixia osmundae.</title>
        <authorList>
            <person name="Nishida H."/>
            <person name="Nagatsuka Y."/>
            <person name="Sugiyama J."/>
        </authorList>
    </citation>
    <scope>NUCLEOTIDE SEQUENCE [LARGE SCALE GENOMIC DNA]</scope>
    <source>
        <strain evidence="9">CBS 9802 / IAM 14324 / JCM 22182 / KY 12970</strain>
    </source>
</reference>
<dbReference type="HOGENOM" id="CLU_003655_1_1_1"/>
<feature type="transmembrane region" description="Helical" evidence="7">
    <location>
        <begin position="181"/>
        <end position="202"/>
    </location>
</feature>
<feature type="transmembrane region" description="Helical" evidence="7">
    <location>
        <begin position="313"/>
        <end position="335"/>
    </location>
</feature>